<comment type="caution">
    <text evidence="2">The sequence shown here is derived from an EMBL/GenBank/DDBJ whole genome shotgun (WGS) entry which is preliminary data.</text>
</comment>
<protein>
    <submittedName>
        <fullName evidence="2">GNAT family N-acetyltransferase</fullName>
    </submittedName>
</protein>
<gene>
    <name evidence="2" type="ORF">Q5Y73_16380</name>
</gene>
<dbReference type="Gene3D" id="3.40.630.30">
    <property type="match status" value="1"/>
</dbReference>
<evidence type="ECO:0000259" key="1">
    <source>
        <dbReference type="PROSITE" id="PS51186"/>
    </source>
</evidence>
<accession>A0ABT9J295</accession>
<reference evidence="2 3" key="1">
    <citation type="submission" date="2023-08" db="EMBL/GenBank/DDBJ databases">
        <authorList>
            <person name="Park J.-S."/>
        </authorList>
    </citation>
    <scope>NUCLEOTIDE SEQUENCE [LARGE SCALE GENOMIC DNA]</scope>
    <source>
        <strain evidence="2 3">2205SS18-9</strain>
    </source>
</reference>
<dbReference type="EMBL" id="JAVAMP010000009">
    <property type="protein sequence ID" value="MDP5275688.1"/>
    <property type="molecule type" value="Genomic_DNA"/>
</dbReference>
<evidence type="ECO:0000313" key="2">
    <source>
        <dbReference type="EMBL" id="MDP5275688.1"/>
    </source>
</evidence>
<evidence type="ECO:0000313" key="3">
    <source>
        <dbReference type="Proteomes" id="UP001231941"/>
    </source>
</evidence>
<dbReference type="Proteomes" id="UP001231941">
    <property type="component" value="Unassembled WGS sequence"/>
</dbReference>
<name>A0ABT9J295_9BACL</name>
<sequence length="145" mass="17015">MNLTFKNINQNNWKECIALKVHEYQESFVASNWYSLLEAKYQGDQNPLAIYNDEMMIGFLMYGVEPETQRLELCRFMIDKKFQQKGYGRASLNKLLSLIKEKYGDIDFYTSAEPDNINTIKLYEDVGFIKTGEVMWGEIVLKIKL</sequence>
<dbReference type="InterPro" id="IPR000182">
    <property type="entry name" value="GNAT_dom"/>
</dbReference>
<keyword evidence="3" id="KW-1185">Reference proteome</keyword>
<dbReference type="RefSeq" id="WP_305992998.1">
    <property type="nucleotide sequence ID" value="NZ_JAVAMP010000009.1"/>
</dbReference>
<dbReference type="SUPFAM" id="SSF55729">
    <property type="entry name" value="Acyl-CoA N-acyltransferases (Nat)"/>
    <property type="match status" value="1"/>
</dbReference>
<organism evidence="2 3">
    <name type="scientific">Chengkuizengella axinellae</name>
    <dbReference type="NCBI Taxonomy" id="3064388"/>
    <lineage>
        <taxon>Bacteria</taxon>
        <taxon>Bacillati</taxon>
        <taxon>Bacillota</taxon>
        <taxon>Bacilli</taxon>
        <taxon>Bacillales</taxon>
        <taxon>Paenibacillaceae</taxon>
        <taxon>Chengkuizengella</taxon>
    </lineage>
</organism>
<dbReference type="InterPro" id="IPR016181">
    <property type="entry name" value="Acyl_CoA_acyltransferase"/>
</dbReference>
<dbReference type="PROSITE" id="PS51186">
    <property type="entry name" value="GNAT"/>
    <property type="match status" value="1"/>
</dbReference>
<feature type="domain" description="N-acetyltransferase" evidence="1">
    <location>
        <begin position="3"/>
        <end position="145"/>
    </location>
</feature>
<dbReference type="Pfam" id="PF00583">
    <property type="entry name" value="Acetyltransf_1"/>
    <property type="match status" value="1"/>
</dbReference>
<dbReference type="CDD" id="cd04301">
    <property type="entry name" value="NAT_SF"/>
    <property type="match status" value="1"/>
</dbReference>
<proteinExistence type="predicted"/>